<feature type="signal peptide" evidence="1">
    <location>
        <begin position="1"/>
        <end position="18"/>
    </location>
</feature>
<organism evidence="2 3">
    <name type="scientific">Gnathostoma spinigerum</name>
    <dbReference type="NCBI Taxonomy" id="75299"/>
    <lineage>
        <taxon>Eukaryota</taxon>
        <taxon>Metazoa</taxon>
        <taxon>Ecdysozoa</taxon>
        <taxon>Nematoda</taxon>
        <taxon>Chromadorea</taxon>
        <taxon>Rhabditida</taxon>
        <taxon>Spirurina</taxon>
        <taxon>Gnathostomatomorpha</taxon>
        <taxon>Gnathostomatoidea</taxon>
        <taxon>Gnathostomatidae</taxon>
        <taxon>Gnathostoma</taxon>
    </lineage>
</organism>
<gene>
    <name evidence="2" type="ORF">AB6A40_010645</name>
</gene>
<evidence type="ECO:0000313" key="2">
    <source>
        <dbReference type="EMBL" id="MFH4983936.1"/>
    </source>
</evidence>
<keyword evidence="1" id="KW-0732">Signal</keyword>
<protein>
    <submittedName>
        <fullName evidence="2">Uncharacterized protein</fullName>
    </submittedName>
</protein>
<dbReference type="AlphaFoldDB" id="A0ABD6F1J2"/>
<sequence>MSTHFIFVVFIIALLQQAINIDGAPSLAVLQSKALFSVQGVRGHRGGINICANVSKCDAADAHCQRMKESCYRLYAFCDDIYRKCVSGPSPSRCVVDMQSCQGTL</sequence>
<comment type="caution">
    <text evidence="2">The sequence shown here is derived from an EMBL/GenBank/DDBJ whole genome shotgun (WGS) entry which is preliminary data.</text>
</comment>
<name>A0ABD6F1J2_9BILA</name>
<keyword evidence="3" id="KW-1185">Reference proteome</keyword>
<dbReference type="EMBL" id="JBGFUD010014490">
    <property type="protein sequence ID" value="MFH4983936.1"/>
    <property type="molecule type" value="Genomic_DNA"/>
</dbReference>
<dbReference type="Proteomes" id="UP001608902">
    <property type="component" value="Unassembled WGS sequence"/>
</dbReference>
<reference evidence="2 3" key="1">
    <citation type="submission" date="2024-08" db="EMBL/GenBank/DDBJ databases">
        <title>Gnathostoma spinigerum genome.</title>
        <authorList>
            <person name="Gonzalez-Bertolin B."/>
            <person name="Monzon S."/>
            <person name="Zaballos A."/>
            <person name="Jimenez P."/>
            <person name="Dekumyoy P."/>
            <person name="Varona S."/>
            <person name="Cuesta I."/>
            <person name="Sumanam S."/>
            <person name="Adisakwattana P."/>
            <person name="Gasser R.B."/>
            <person name="Hernandez-Gonzalez A."/>
            <person name="Young N.D."/>
            <person name="Perteguer M.J."/>
        </authorList>
    </citation>
    <scope>NUCLEOTIDE SEQUENCE [LARGE SCALE GENOMIC DNA]</scope>
    <source>
        <strain evidence="2">AL3</strain>
        <tissue evidence="2">Liver</tissue>
    </source>
</reference>
<accession>A0ABD6F1J2</accession>
<proteinExistence type="predicted"/>
<feature type="chain" id="PRO_5044788744" evidence="1">
    <location>
        <begin position="19"/>
        <end position="105"/>
    </location>
</feature>
<evidence type="ECO:0000256" key="1">
    <source>
        <dbReference type="SAM" id="SignalP"/>
    </source>
</evidence>
<evidence type="ECO:0000313" key="3">
    <source>
        <dbReference type="Proteomes" id="UP001608902"/>
    </source>
</evidence>